<dbReference type="SUPFAM" id="SSF55961">
    <property type="entry name" value="Bet v1-like"/>
    <property type="match status" value="1"/>
</dbReference>
<reference evidence="1 2" key="1">
    <citation type="submission" date="2018-09" db="EMBL/GenBank/DDBJ databases">
        <title>YIM 75507 draft genome.</title>
        <authorList>
            <person name="Tang S."/>
            <person name="Feng Y."/>
        </authorList>
    </citation>
    <scope>NUCLEOTIDE SEQUENCE [LARGE SCALE GENOMIC DNA]</scope>
    <source>
        <strain evidence="1 2">YIM 75507</strain>
    </source>
</reference>
<keyword evidence="2" id="KW-1185">Reference proteome</keyword>
<dbReference type="Pfam" id="PF10604">
    <property type="entry name" value="Polyketide_cyc2"/>
    <property type="match status" value="1"/>
</dbReference>
<dbReference type="CDD" id="cd07821">
    <property type="entry name" value="PYR_PYL_RCAR_like"/>
    <property type="match status" value="1"/>
</dbReference>
<dbReference type="Proteomes" id="UP000265768">
    <property type="component" value="Unassembled WGS sequence"/>
</dbReference>
<name>A0A3A4AWR7_9ACTN</name>
<dbReference type="PANTHER" id="PTHR39332">
    <property type="entry name" value="BLL4707 PROTEIN"/>
    <property type="match status" value="1"/>
</dbReference>
<dbReference type="EMBL" id="QZEY01000009">
    <property type="protein sequence ID" value="RJL30377.1"/>
    <property type="molecule type" value="Genomic_DNA"/>
</dbReference>
<evidence type="ECO:0000313" key="2">
    <source>
        <dbReference type="Proteomes" id="UP000265768"/>
    </source>
</evidence>
<evidence type="ECO:0000313" key="1">
    <source>
        <dbReference type="EMBL" id="RJL30377.1"/>
    </source>
</evidence>
<gene>
    <name evidence="1" type="ORF">D5H75_22645</name>
</gene>
<sequence length="146" mass="16227">MPEVVASTVVDAPADEVWGLLRDFGGMSRWHPAMAPSEIEGGGPADAVGCVRVFTTVLGPGHRDRLTALDDRERTYAYTSESTRMPIRDYRARVRVLPVTEGDRAFVEWSARFDCDADVAEKMVVTFRDIIFAPGLAALRKRLESR</sequence>
<dbReference type="PANTHER" id="PTHR39332:SF7">
    <property type="entry name" value="SRPBCC FAMILY PROTEIN"/>
    <property type="match status" value="1"/>
</dbReference>
<proteinExistence type="predicted"/>
<accession>A0A3A4AWR7</accession>
<dbReference type="InterPro" id="IPR023393">
    <property type="entry name" value="START-like_dom_sf"/>
</dbReference>
<dbReference type="Gene3D" id="3.30.530.20">
    <property type="match status" value="1"/>
</dbReference>
<comment type="caution">
    <text evidence="1">The sequence shown here is derived from an EMBL/GenBank/DDBJ whole genome shotgun (WGS) entry which is preliminary data.</text>
</comment>
<protein>
    <submittedName>
        <fullName evidence="1">SRPBCC family protein</fullName>
    </submittedName>
</protein>
<dbReference type="InterPro" id="IPR019587">
    <property type="entry name" value="Polyketide_cyclase/dehydratase"/>
</dbReference>
<organism evidence="1 2">
    <name type="scientific">Bailinhaonella thermotolerans</name>
    <dbReference type="NCBI Taxonomy" id="1070861"/>
    <lineage>
        <taxon>Bacteria</taxon>
        <taxon>Bacillati</taxon>
        <taxon>Actinomycetota</taxon>
        <taxon>Actinomycetes</taxon>
        <taxon>Streptosporangiales</taxon>
        <taxon>Streptosporangiaceae</taxon>
        <taxon>Bailinhaonella</taxon>
    </lineage>
</organism>
<dbReference type="OrthoDB" id="6024794at2"/>
<dbReference type="AlphaFoldDB" id="A0A3A4AWR7"/>
<dbReference type="RefSeq" id="WP_119928525.1">
    <property type="nucleotide sequence ID" value="NZ_QZEY01000009.1"/>
</dbReference>